<comment type="caution">
    <text evidence="1">The sequence shown here is derived from an EMBL/GenBank/DDBJ whole genome shotgun (WGS) entry which is preliminary data.</text>
</comment>
<evidence type="ECO:0000313" key="2">
    <source>
        <dbReference type="Proteomes" id="UP001596405"/>
    </source>
</evidence>
<dbReference type="Proteomes" id="UP001596405">
    <property type="component" value="Unassembled WGS sequence"/>
</dbReference>
<evidence type="ECO:0000313" key="1">
    <source>
        <dbReference type="EMBL" id="MFC7000046.1"/>
    </source>
</evidence>
<dbReference type="RefSeq" id="WP_066624488.1">
    <property type="nucleotide sequence ID" value="NZ_JBHSYQ010000016.1"/>
</dbReference>
<organism evidence="1 2">
    <name type="scientific">Rufibacter roseus</name>
    <dbReference type="NCBI Taxonomy" id="1567108"/>
    <lineage>
        <taxon>Bacteria</taxon>
        <taxon>Pseudomonadati</taxon>
        <taxon>Bacteroidota</taxon>
        <taxon>Cytophagia</taxon>
        <taxon>Cytophagales</taxon>
        <taxon>Hymenobacteraceae</taxon>
        <taxon>Rufibacter</taxon>
    </lineage>
</organism>
<proteinExistence type="predicted"/>
<keyword evidence="2" id="KW-1185">Reference proteome</keyword>
<reference evidence="2" key="1">
    <citation type="journal article" date="2019" name="Int. J. Syst. Evol. Microbiol.">
        <title>The Global Catalogue of Microorganisms (GCM) 10K type strain sequencing project: providing services to taxonomists for standard genome sequencing and annotation.</title>
        <authorList>
            <consortium name="The Broad Institute Genomics Platform"/>
            <consortium name="The Broad Institute Genome Sequencing Center for Infectious Disease"/>
            <person name="Wu L."/>
            <person name="Ma J."/>
        </authorList>
    </citation>
    <scope>NUCLEOTIDE SEQUENCE [LARGE SCALE GENOMIC DNA]</scope>
    <source>
        <strain evidence="2">CGMCC 4.7393</strain>
    </source>
</reference>
<gene>
    <name evidence="1" type="ORF">ACFQHR_20595</name>
</gene>
<sequence length="217" mass="25685">MFKVPSDLKQNFKYCFNGGNTGLDSLINLQGYYTMGYISGNYPYIKNKNYYSNNISKRQFDYNTIENIDTLDIHLMFFKDGTFLYNFFSGNRQKSISEYFKWIVEAADEREKNRFYKGYRWGSYIVSNDTIKAQWFNIPGSLNDSWYSGEVWFQILSKNELQEINHPKSMEQKEKAKKGGIARFNSLPARFTPVEILPNPDAKIKEEEWFWCKPTKI</sequence>
<protein>
    <submittedName>
        <fullName evidence="1">Uncharacterized protein</fullName>
    </submittedName>
</protein>
<accession>A0ABW2DUX1</accession>
<dbReference type="EMBL" id="JBHSYQ010000016">
    <property type="protein sequence ID" value="MFC7000046.1"/>
    <property type="molecule type" value="Genomic_DNA"/>
</dbReference>
<name>A0ABW2DUX1_9BACT</name>